<name>A0A564UVJ5_9FIRM</name>
<keyword evidence="2" id="KW-0813">Transport</keyword>
<dbReference type="SUPFAM" id="SSF53850">
    <property type="entry name" value="Periplasmic binding protein-like II"/>
    <property type="match status" value="1"/>
</dbReference>
<dbReference type="InterPro" id="IPR050490">
    <property type="entry name" value="Bact_solute-bd_prot1"/>
</dbReference>
<keyword evidence="3" id="KW-0732">Signal</keyword>
<dbReference type="PROSITE" id="PS51257">
    <property type="entry name" value="PROKAR_LIPOPROTEIN"/>
    <property type="match status" value="1"/>
</dbReference>
<sequence>MNKKKLIACLTGIALFAGTLTGCAAGGAKTTEPITLTVWTYYSGEQLDVFNALVDSFNDTVGKEKGIIVESSSQGSVNELESNVMDAAQEKVGASDMPNIFSAYADTAYKLDEMGQVVDLSDYLTDEEKDAYIDAYLKEGDFSGDGSIKIFPSAKSTELLFLNKTDWDGFADATGVSEVDLETVEGLVDTAEKYYNWTDEQTEEPDDGKAFFGRDAMANYMFVGAKQLGVTLFEVENGKMKLNFDKDTVRKLWDNYYVPYVKGYFSSSGRFRSDDIKTGNILAYTGSTSSATFFPKQVMTSETESHDIELEVLPTPEFAGGEKWAVQQGAGMVVTKGSDDEIKASVEFLKWFTEPENNTGFSVGSGYLPVTRKATDMVGIRKGGTELSASMDAVLTEAVKTVNNNELYTTPAFEGGQEARSVLEYAMSDIADADRQTVQERINEGQSMEEAVADFISDEYFDNWYEETLTKLQAYEDGQ</sequence>
<accession>A0A564UVJ5</accession>
<reference evidence="4 5" key="1">
    <citation type="submission" date="2019-07" db="EMBL/GenBank/DDBJ databases">
        <authorList>
            <person name="Hibberd C M."/>
            <person name="Gehrig L. J."/>
            <person name="Chang H.-W."/>
            <person name="Venkatesh S."/>
        </authorList>
    </citation>
    <scope>NUCLEOTIDE SEQUENCE [LARGE SCALE GENOMIC DNA]</scope>
    <source>
        <strain evidence="4">Ruminococcus_obeum_SSTS_Bg7063</strain>
    </source>
</reference>
<feature type="signal peptide" evidence="3">
    <location>
        <begin position="1"/>
        <end position="24"/>
    </location>
</feature>
<dbReference type="EMBL" id="CABHNB010000050">
    <property type="protein sequence ID" value="VUX23468.1"/>
    <property type="molecule type" value="Genomic_DNA"/>
</dbReference>
<evidence type="ECO:0008006" key="6">
    <source>
        <dbReference type="Google" id="ProtNLM"/>
    </source>
</evidence>
<evidence type="ECO:0000256" key="3">
    <source>
        <dbReference type="SAM" id="SignalP"/>
    </source>
</evidence>
<comment type="similarity">
    <text evidence="1">Belongs to the bacterial solute-binding protein 1 family.</text>
</comment>
<evidence type="ECO:0000256" key="1">
    <source>
        <dbReference type="ARBA" id="ARBA00008520"/>
    </source>
</evidence>
<dbReference type="Gene3D" id="3.40.190.10">
    <property type="entry name" value="Periplasmic binding protein-like II"/>
    <property type="match status" value="1"/>
</dbReference>
<dbReference type="Pfam" id="PF13416">
    <property type="entry name" value="SBP_bac_8"/>
    <property type="match status" value="1"/>
</dbReference>
<dbReference type="InterPro" id="IPR006059">
    <property type="entry name" value="SBP"/>
</dbReference>
<evidence type="ECO:0000313" key="4">
    <source>
        <dbReference type="EMBL" id="VUX23468.1"/>
    </source>
</evidence>
<keyword evidence="5" id="KW-1185">Reference proteome</keyword>
<protein>
    <recommendedName>
        <fullName evidence="6">Extracellular solute-binding protein</fullName>
    </recommendedName>
</protein>
<gene>
    <name evidence="4" type="ORF">ROSSTS7063_00097</name>
</gene>
<evidence type="ECO:0000256" key="2">
    <source>
        <dbReference type="ARBA" id="ARBA00022448"/>
    </source>
</evidence>
<dbReference type="PANTHER" id="PTHR43649:SF29">
    <property type="entry name" value="OSMOPROTECTIVE COMPOUNDS-BINDING PROTEIN GGTB"/>
    <property type="match status" value="1"/>
</dbReference>
<feature type="chain" id="PRO_5022178003" description="Extracellular solute-binding protein" evidence="3">
    <location>
        <begin position="25"/>
        <end position="479"/>
    </location>
</feature>
<proteinExistence type="inferred from homology"/>
<evidence type="ECO:0000313" key="5">
    <source>
        <dbReference type="Proteomes" id="UP000409147"/>
    </source>
</evidence>
<dbReference type="RefSeq" id="WP_144369909.1">
    <property type="nucleotide sequence ID" value="NZ_CABHNB010000050.1"/>
</dbReference>
<organism evidence="4 5">
    <name type="scientific">Blautia obeum</name>
    <dbReference type="NCBI Taxonomy" id="40520"/>
    <lineage>
        <taxon>Bacteria</taxon>
        <taxon>Bacillati</taxon>
        <taxon>Bacillota</taxon>
        <taxon>Clostridia</taxon>
        <taxon>Lachnospirales</taxon>
        <taxon>Lachnospiraceae</taxon>
        <taxon>Blautia</taxon>
    </lineage>
</organism>
<dbReference type="AlphaFoldDB" id="A0A564UVJ5"/>
<dbReference type="PANTHER" id="PTHR43649">
    <property type="entry name" value="ARABINOSE-BINDING PROTEIN-RELATED"/>
    <property type="match status" value="1"/>
</dbReference>
<dbReference type="Proteomes" id="UP000409147">
    <property type="component" value="Unassembled WGS sequence"/>
</dbReference>